<dbReference type="AlphaFoldDB" id="A0A6C0M5V5"/>
<protein>
    <submittedName>
        <fullName evidence="5">Uncharacterized protein</fullName>
    </submittedName>
</protein>
<evidence type="ECO:0000256" key="1">
    <source>
        <dbReference type="ARBA" id="ARBA00022540"/>
    </source>
</evidence>
<feature type="region of interest" description="Disordered" evidence="4">
    <location>
        <begin position="1"/>
        <end position="22"/>
    </location>
</feature>
<keyword evidence="3" id="KW-0648">Protein biosynthesis</keyword>
<dbReference type="GO" id="GO:0003743">
    <property type="term" value="F:translation initiation factor activity"/>
    <property type="evidence" value="ECO:0007669"/>
    <property type="project" value="UniProtKB-KW"/>
</dbReference>
<organism evidence="5">
    <name type="scientific">viral metagenome</name>
    <dbReference type="NCBI Taxonomy" id="1070528"/>
    <lineage>
        <taxon>unclassified sequences</taxon>
        <taxon>metagenomes</taxon>
        <taxon>organismal metagenomes</taxon>
    </lineage>
</organism>
<accession>A0A6C0M5V5</accession>
<keyword evidence="1" id="KW-0396">Initiation factor</keyword>
<name>A0A6C0M5V5_9ZZZZ</name>
<dbReference type="PANTHER" id="PTHR11960">
    <property type="entry name" value="EUKARYOTIC TRANSLATION INITIATION FACTOR 4E RELATED"/>
    <property type="match status" value="1"/>
</dbReference>
<sequence length="184" mass="20659">MKESSSSSSSSSTSNNPPAAVTKTHHELSSEWTLWAHLPHDTDWSLKSYIKLYDFNTVEQAVSVTEMLPPKLVVNCMLFLMREGITPIWEDVRNRNGGCFSYKVSNKDVPDCWRQLTYALVGNCISANKALLPVVNGITISPKKNFCIVKIWLANCKFQNAAVINEFTGITSHGCLFKKHTPEY</sequence>
<keyword evidence="2" id="KW-0694">RNA-binding</keyword>
<feature type="compositionally biased region" description="Low complexity" evidence="4">
    <location>
        <begin position="1"/>
        <end position="14"/>
    </location>
</feature>
<dbReference type="Pfam" id="PF01652">
    <property type="entry name" value="IF4E"/>
    <property type="match status" value="1"/>
</dbReference>
<dbReference type="GO" id="GO:0016281">
    <property type="term" value="C:eukaryotic translation initiation factor 4F complex"/>
    <property type="evidence" value="ECO:0007669"/>
    <property type="project" value="TreeGrafter"/>
</dbReference>
<dbReference type="SUPFAM" id="SSF55418">
    <property type="entry name" value="eIF4e-like"/>
    <property type="match status" value="1"/>
</dbReference>
<evidence type="ECO:0000256" key="3">
    <source>
        <dbReference type="ARBA" id="ARBA00022917"/>
    </source>
</evidence>
<dbReference type="Gene3D" id="3.30.760.10">
    <property type="entry name" value="RNA Cap, Translation Initiation Factor Eif4e"/>
    <property type="match status" value="1"/>
</dbReference>
<dbReference type="GO" id="GO:0000340">
    <property type="term" value="F:RNA 7-methylguanosine cap binding"/>
    <property type="evidence" value="ECO:0007669"/>
    <property type="project" value="TreeGrafter"/>
</dbReference>
<evidence type="ECO:0000256" key="2">
    <source>
        <dbReference type="ARBA" id="ARBA00022884"/>
    </source>
</evidence>
<evidence type="ECO:0000313" key="5">
    <source>
        <dbReference type="EMBL" id="QHU36752.1"/>
    </source>
</evidence>
<reference evidence="5" key="1">
    <citation type="journal article" date="2020" name="Nature">
        <title>Giant virus diversity and host interactions through global metagenomics.</title>
        <authorList>
            <person name="Schulz F."/>
            <person name="Roux S."/>
            <person name="Paez-Espino D."/>
            <person name="Jungbluth S."/>
            <person name="Walsh D.A."/>
            <person name="Denef V.J."/>
            <person name="McMahon K.D."/>
            <person name="Konstantinidis K.T."/>
            <person name="Eloe-Fadrosh E.A."/>
            <person name="Kyrpides N.C."/>
            <person name="Woyke T."/>
        </authorList>
    </citation>
    <scope>NUCLEOTIDE SEQUENCE</scope>
    <source>
        <strain evidence="5">GVMAG-S-1035124-57</strain>
    </source>
</reference>
<evidence type="ECO:0000256" key="4">
    <source>
        <dbReference type="SAM" id="MobiDB-lite"/>
    </source>
</evidence>
<dbReference type="EMBL" id="MN740631">
    <property type="protein sequence ID" value="QHU36752.1"/>
    <property type="molecule type" value="Genomic_DNA"/>
</dbReference>
<dbReference type="InterPro" id="IPR001040">
    <property type="entry name" value="TIF_eIF_4E"/>
</dbReference>
<dbReference type="InterPro" id="IPR023398">
    <property type="entry name" value="TIF_eIF4e-like"/>
</dbReference>
<proteinExistence type="predicted"/>
<dbReference type="PANTHER" id="PTHR11960:SF8">
    <property type="entry name" value="EUKARYOTIC TRANSLATION INITIATION FACTOR 4E1-RELATED"/>
    <property type="match status" value="1"/>
</dbReference>